<feature type="non-terminal residue" evidence="2">
    <location>
        <position position="1"/>
    </location>
</feature>
<feature type="compositionally biased region" description="Polar residues" evidence="1">
    <location>
        <begin position="1"/>
        <end position="20"/>
    </location>
</feature>
<dbReference type="AlphaFoldDB" id="A0AA36FIH2"/>
<name>A0AA36FIH2_OCTVU</name>
<accession>A0AA36FIH2</accession>
<dbReference type="Proteomes" id="UP001162480">
    <property type="component" value="Chromosome 21"/>
</dbReference>
<feature type="compositionally biased region" description="Polar residues" evidence="1">
    <location>
        <begin position="41"/>
        <end position="59"/>
    </location>
</feature>
<organism evidence="2 3">
    <name type="scientific">Octopus vulgaris</name>
    <name type="common">Common octopus</name>
    <dbReference type="NCBI Taxonomy" id="6645"/>
    <lineage>
        <taxon>Eukaryota</taxon>
        <taxon>Metazoa</taxon>
        <taxon>Spiralia</taxon>
        <taxon>Lophotrochozoa</taxon>
        <taxon>Mollusca</taxon>
        <taxon>Cephalopoda</taxon>
        <taxon>Coleoidea</taxon>
        <taxon>Octopodiformes</taxon>
        <taxon>Octopoda</taxon>
        <taxon>Incirrata</taxon>
        <taxon>Octopodidae</taxon>
        <taxon>Octopus</taxon>
    </lineage>
</organism>
<protein>
    <submittedName>
        <fullName evidence="2">Uncharacterized protein</fullName>
    </submittedName>
</protein>
<dbReference type="EMBL" id="OX597834">
    <property type="protein sequence ID" value="CAI9738274.1"/>
    <property type="molecule type" value="Genomic_DNA"/>
</dbReference>
<evidence type="ECO:0000256" key="1">
    <source>
        <dbReference type="SAM" id="MobiDB-lite"/>
    </source>
</evidence>
<keyword evidence="3" id="KW-1185">Reference proteome</keyword>
<sequence>LPATFKQGNKCPTISNPTTKDTSHFNGNANTTTNLNNSRNKSQGSSTAACGTNEKSGSD</sequence>
<evidence type="ECO:0000313" key="3">
    <source>
        <dbReference type="Proteomes" id="UP001162480"/>
    </source>
</evidence>
<reference evidence="2" key="1">
    <citation type="submission" date="2023-08" db="EMBL/GenBank/DDBJ databases">
        <authorList>
            <person name="Alioto T."/>
            <person name="Alioto T."/>
            <person name="Gomez Garrido J."/>
        </authorList>
    </citation>
    <scope>NUCLEOTIDE SEQUENCE</scope>
</reference>
<feature type="region of interest" description="Disordered" evidence="1">
    <location>
        <begin position="1"/>
        <end position="59"/>
    </location>
</feature>
<feature type="compositionally biased region" description="Low complexity" evidence="1">
    <location>
        <begin position="26"/>
        <end position="40"/>
    </location>
</feature>
<gene>
    <name evidence="2" type="ORF">OCTVUL_1B023576</name>
</gene>
<proteinExistence type="predicted"/>
<evidence type="ECO:0000313" key="2">
    <source>
        <dbReference type="EMBL" id="CAI9738274.1"/>
    </source>
</evidence>